<gene>
    <name evidence="1" type="ORF">L227DRAFT_657271</name>
</gene>
<evidence type="ECO:0000313" key="1">
    <source>
        <dbReference type="EMBL" id="RPD54955.1"/>
    </source>
</evidence>
<accession>A0A5C2RW68</accession>
<evidence type="ECO:0000313" key="2">
    <source>
        <dbReference type="Proteomes" id="UP000313359"/>
    </source>
</evidence>
<dbReference type="Proteomes" id="UP000313359">
    <property type="component" value="Unassembled WGS sequence"/>
</dbReference>
<dbReference type="EMBL" id="ML122300">
    <property type="protein sequence ID" value="RPD54955.1"/>
    <property type="molecule type" value="Genomic_DNA"/>
</dbReference>
<reference evidence="1" key="1">
    <citation type="journal article" date="2018" name="Genome Biol. Evol.">
        <title>Genomics and development of Lentinus tigrinus, a white-rot wood-decaying mushroom with dimorphic fruiting bodies.</title>
        <authorList>
            <person name="Wu B."/>
            <person name="Xu Z."/>
            <person name="Knudson A."/>
            <person name="Carlson A."/>
            <person name="Chen N."/>
            <person name="Kovaka S."/>
            <person name="LaButti K."/>
            <person name="Lipzen A."/>
            <person name="Pennachio C."/>
            <person name="Riley R."/>
            <person name="Schakwitz W."/>
            <person name="Umezawa K."/>
            <person name="Ohm R.A."/>
            <person name="Grigoriev I.V."/>
            <person name="Nagy L.G."/>
            <person name="Gibbons J."/>
            <person name="Hibbett D."/>
        </authorList>
    </citation>
    <scope>NUCLEOTIDE SEQUENCE [LARGE SCALE GENOMIC DNA]</scope>
    <source>
        <strain evidence="1">ALCF2SS1-6</strain>
    </source>
</reference>
<dbReference type="AlphaFoldDB" id="A0A5C2RW68"/>
<keyword evidence="2" id="KW-1185">Reference proteome</keyword>
<sequence length="435" mass="49406">MGIDRESCAVARIPIELLRQVILELKDLHGQHALRPCVKVSRTWREISLPLFLRHIEIICDLRTDRLSLLRDWLAIHEDMKNHVKVLEITGHLRLARATWNKPYHIDVNLDVLKDVISQLPNLADLRLLHVAITKPPTLAHHTPPVAIPSLTLRSSGNDDDYETGHRYWFGLPMFSTLSAVLSVAAPDTVILRGGYKKSSRDRPDDVLPPQLMTIRSLDLGKHWLDPYFLGVLAADTLEHLAVVWPWQKRDLAAQLHALVEHAGRTLKSMDIYLDNQISFMGGTPTEDWGLLGRIIGTCTDLRDLSLRVSAYVVKLQPGARANFPSRPFYHTVLSAASRSLRTLTLPLEVHIVSHGHIKETWPKRVANLVGLEVLDLPWMRERFTMLESIKIELPDIHDIPVIEKAIQDALPSLREAGLLSIVRVPWKPRSWKDN</sequence>
<proteinExistence type="predicted"/>
<dbReference type="OrthoDB" id="2747460at2759"/>
<evidence type="ECO:0008006" key="3">
    <source>
        <dbReference type="Google" id="ProtNLM"/>
    </source>
</evidence>
<protein>
    <recommendedName>
        <fullName evidence="3">F-box domain-containing protein</fullName>
    </recommendedName>
</protein>
<name>A0A5C2RW68_9APHY</name>
<organism evidence="1 2">
    <name type="scientific">Lentinus tigrinus ALCF2SS1-6</name>
    <dbReference type="NCBI Taxonomy" id="1328759"/>
    <lineage>
        <taxon>Eukaryota</taxon>
        <taxon>Fungi</taxon>
        <taxon>Dikarya</taxon>
        <taxon>Basidiomycota</taxon>
        <taxon>Agaricomycotina</taxon>
        <taxon>Agaricomycetes</taxon>
        <taxon>Polyporales</taxon>
        <taxon>Polyporaceae</taxon>
        <taxon>Lentinus</taxon>
    </lineage>
</organism>